<reference evidence="4" key="2">
    <citation type="submission" date="2011-02" db="EMBL/GenBank/DDBJ databases">
        <title>The complete genome of Fluviicola taffensis DSM 16823.</title>
        <authorList>
            <consortium name="US DOE Joint Genome Institute (JGI-PGF)"/>
            <person name="Lucas S."/>
            <person name="Copeland A."/>
            <person name="Lapidus A."/>
            <person name="Bruce D."/>
            <person name="Goodwin L."/>
            <person name="Pitluck S."/>
            <person name="Kyrpides N."/>
            <person name="Mavromatis K."/>
            <person name="Ivanova N."/>
            <person name="Mikhailova N."/>
            <person name="Pagani I."/>
            <person name="Chertkov O."/>
            <person name="Detter J.C."/>
            <person name="Han C."/>
            <person name="Tapia R."/>
            <person name="Land M."/>
            <person name="Hauser L."/>
            <person name="Markowitz V."/>
            <person name="Cheng J.-F."/>
            <person name="Hugenholtz P."/>
            <person name="Woyke T."/>
            <person name="Wu D."/>
            <person name="Tindall B."/>
            <person name="Pomrenke H.G."/>
            <person name="Brambilla E."/>
            <person name="Klenk H.-P."/>
            <person name="Eisen J.A."/>
        </authorList>
    </citation>
    <scope>NUCLEOTIDE SEQUENCE [LARGE SCALE GENOMIC DNA]</scope>
    <source>
        <strain evidence="4">DSM 16823 / RW262 / RW262</strain>
    </source>
</reference>
<dbReference type="STRING" id="755732.Fluta_0039"/>
<dbReference type="InterPro" id="IPR001667">
    <property type="entry name" value="DDH_dom"/>
</dbReference>
<dbReference type="Proteomes" id="UP000007463">
    <property type="component" value="Chromosome"/>
</dbReference>
<dbReference type="InterPro" id="IPR051319">
    <property type="entry name" value="Oligoribo/pAp-PDE_c-di-AMP_PDE"/>
</dbReference>
<dbReference type="Gene3D" id="3.10.310.30">
    <property type="match status" value="1"/>
</dbReference>
<dbReference type="AlphaFoldDB" id="F2IAB4"/>
<dbReference type="eggNOG" id="COG0618">
    <property type="taxonomic scope" value="Bacteria"/>
</dbReference>
<dbReference type="GO" id="GO:0003676">
    <property type="term" value="F:nucleic acid binding"/>
    <property type="evidence" value="ECO:0007669"/>
    <property type="project" value="InterPro"/>
</dbReference>
<dbReference type="HOGENOM" id="CLU_039720_0_0_10"/>
<feature type="domain" description="DHHA1" evidence="2">
    <location>
        <begin position="236"/>
        <end position="332"/>
    </location>
</feature>
<evidence type="ECO:0000313" key="4">
    <source>
        <dbReference type="Proteomes" id="UP000007463"/>
    </source>
</evidence>
<name>F2IAB4_FLUTR</name>
<dbReference type="PANTHER" id="PTHR47618:SF1">
    <property type="entry name" value="BIFUNCTIONAL OLIGORIBONUCLEASE AND PAP PHOSPHATASE NRNA"/>
    <property type="match status" value="1"/>
</dbReference>
<proteinExistence type="predicted"/>
<protein>
    <submittedName>
        <fullName evidence="3">Phosphoesterase RecJ domain protein</fullName>
    </submittedName>
</protein>
<dbReference type="SUPFAM" id="SSF64182">
    <property type="entry name" value="DHH phosphoesterases"/>
    <property type="match status" value="1"/>
</dbReference>
<dbReference type="EMBL" id="CP002542">
    <property type="protein sequence ID" value="AEA42049.1"/>
    <property type="molecule type" value="Genomic_DNA"/>
</dbReference>
<dbReference type="OrthoDB" id="9803668at2"/>
<reference evidence="3 4" key="1">
    <citation type="journal article" date="2011" name="Stand. Genomic Sci.">
        <title>Complete genome sequence of the gliding freshwater bacterium Fluviicola taffensis type strain (RW262).</title>
        <authorList>
            <person name="Woyke T."/>
            <person name="Chertkov O."/>
            <person name="Lapidus A."/>
            <person name="Nolan M."/>
            <person name="Lucas S."/>
            <person name="Del Rio T.G."/>
            <person name="Tice H."/>
            <person name="Cheng J.F."/>
            <person name="Tapia R."/>
            <person name="Han C."/>
            <person name="Goodwin L."/>
            <person name="Pitluck S."/>
            <person name="Liolios K."/>
            <person name="Pagani I."/>
            <person name="Ivanova N."/>
            <person name="Huntemann M."/>
            <person name="Mavromatis K."/>
            <person name="Mikhailova N."/>
            <person name="Pati A."/>
            <person name="Chen A."/>
            <person name="Palaniappan K."/>
            <person name="Land M."/>
            <person name="Hauser L."/>
            <person name="Brambilla E.M."/>
            <person name="Rohde M."/>
            <person name="Mwirichia R."/>
            <person name="Sikorski J."/>
            <person name="Tindall B.J."/>
            <person name="Goker M."/>
            <person name="Bristow J."/>
            <person name="Eisen J.A."/>
            <person name="Markowitz V."/>
            <person name="Hugenholtz P."/>
            <person name="Klenk H.P."/>
            <person name="Kyrpides N.C."/>
        </authorList>
    </citation>
    <scope>NUCLEOTIDE SEQUENCE [LARGE SCALE GENOMIC DNA]</scope>
    <source>
        <strain evidence="4">DSM 16823 / RW262 / RW262</strain>
    </source>
</reference>
<feature type="domain" description="DDH" evidence="1">
    <location>
        <begin position="17"/>
        <end position="169"/>
    </location>
</feature>
<sequence>MHQLSKKILELVDQSQSIVITSHKSPDGDSIGSSLALFHVLKKWGKQVDVVHPDPSPSFLHWVPGQETIIDVETKQELAFQKLQDADLIFCLDYNEPSRVGDSMKNALVESKAKKVMIDHHLHPADFCEIVISETSACSTCELVYKWIKDVNLLDDLDEVSGACLYLGIMTDTGSFRFPSVSAETHEIIGDLIRRGVKHYLIHEAVYDTNTVDRIKLRGFALSEKLVCLNDISVAFASLSESELKKYNYQKGDTEGLVNQILGIQGIKMAVLFVEKDGKVKISFRSKGDYFVNELANTHFEGGGHAYASGGISSESLEKTTEKFVTFVKDFIPKV</sequence>
<gene>
    <name evidence="3" type="ordered locus">Fluta_0039</name>
</gene>
<dbReference type="PANTHER" id="PTHR47618">
    <property type="entry name" value="BIFUNCTIONAL OLIGORIBONUCLEASE AND PAP PHOSPHATASE NRNA"/>
    <property type="match status" value="1"/>
</dbReference>
<organism evidence="3 4">
    <name type="scientific">Fluviicola taffensis (strain DSM 16823 / NCIMB 13979 / RW262)</name>
    <dbReference type="NCBI Taxonomy" id="755732"/>
    <lineage>
        <taxon>Bacteria</taxon>
        <taxon>Pseudomonadati</taxon>
        <taxon>Bacteroidota</taxon>
        <taxon>Flavobacteriia</taxon>
        <taxon>Flavobacteriales</taxon>
        <taxon>Crocinitomicaceae</taxon>
        <taxon>Fluviicola</taxon>
    </lineage>
</organism>
<evidence type="ECO:0000259" key="2">
    <source>
        <dbReference type="Pfam" id="PF02272"/>
    </source>
</evidence>
<dbReference type="InterPro" id="IPR003156">
    <property type="entry name" value="DHHA1_dom"/>
</dbReference>
<dbReference type="Gene3D" id="3.90.1640.10">
    <property type="entry name" value="inorganic pyrophosphatase (n-terminal core)"/>
    <property type="match status" value="1"/>
</dbReference>
<dbReference type="Pfam" id="PF02272">
    <property type="entry name" value="DHHA1"/>
    <property type="match status" value="1"/>
</dbReference>
<keyword evidence="4" id="KW-1185">Reference proteome</keyword>
<dbReference type="Pfam" id="PF01368">
    <property type="entry name" value="DHH"/>
    <property type="match status" value="1"/>
</dbReference>
<evidence type="ECO:0000259" key="1">
    <source>
        <dbReference type="Pfam" id="PF01368"/>
    </source>
</evidence>
<dbReference type="KEGG" id="fte:Fluta_0039"/>
<dbReference type="RefSeq" id="WP_013684823.1">
    <property type="nucleotide sequence ID" value="NC_015321.1"/>
</dbReference>
<dbReference type="InterPro" id="IPR038763">
    <property type="entry name" value="DHH_sf"/>
</dbReference>
<evidence type="ECO:0000313" key="3">
    <source>
        <dbReference type="EMBL" id="AEA42049.1"/>
    </source>
</evidence>
<accession>F2IAB4</accession>